<proteinExistence type="predicted"/>
<feature type="domain" description="Transposase IS204/IS1001/IS1096/IS1165 DDE" evidence="1">
    <location>
        <begin position="347"/>
        <end position="477"/>
    </location>
</feature>
<protein>
    <submittedName>
        <fullName evidence="2">Transposase</fullName>
    </submittedName>
</protein>
<name>A0ABR6NSZ0_9DEIO</name>
<dbReference type="Gene3D" id="1.10.10.60">
    <property type="entry name" value="Homeodomain-like"/>
    <property type="match status" value="1"/>
</dbReference>
<dbReference type="PANTHER" id="PTHR33498:SF1">
    <property type="entry name" value="TRANSPOSASE FOR INSERTION SEQUENCE ELEMENT IS1557"/>
    <property type="match status" value="1"/>
</dbReference>
<evidence type="ECO:0000313" key="3">
    <source>
        <dbReference type="Proteomes" id="UP000629870"/>
    </source>
</evidence>
<dbReference type="InterPro" id="IPR002560">
    <property type="entry name" value="Transposase_DDE"/>
</dbReference>
<dbReference type="EMBL" id="JACHEW010000011">
    <property type="protein sequence ID" value="MBB6017158.1"/>
    <property type="molecule type" value="Genomic_DNA"/>
</dbReference>
<dbReference type="NCBIfam" id="NF033550">
    <property type="entry name" value="transpos_ISL3"/>
    <property type="match status" value="1"/>
</dbReference>
<gene>
    <name evidence="2" type="ORF">HNQ04_002420</name>
</gene>
<feature type="domain" description="Transposase IS204/IS1001/IS1096/IS1165 DDE" evidence="1">
    <location>
        <begin position="90"/>
        <end position="269"/>
    </location>
</feature>
<organism evidence="2 3">
    <name type="scientific">Deinococcus radiopugnans ATCC 19172</name>
    <dbReference type="NCBI Taxonomy" id="585398"/>
    <lineage>
        <taxon>Bacteria</taxon>
        <taxon>Thermotogati</taxon>
        <taxon>Deinococcota</taxon>
        <taxon>Deinococci</taxon>
        <taxon>Deinococcales</taxon>
        <taxon>Deinococcaceae</taxon>
        <taxon>Deinococcus</taxon>
    </lineage>
</organism>
<dbReference type="InterPro" id="IPR047951">
    <property type="entry name" value="Transpos_ISL3"/>
</dbReference>
<reference evidence="2 3" key="1">
    <citation type="submission" date="2020-08" db="EMBL/GenBank/DDBJ databases">
        <title>Genomic Encyclopedia of Type Strains, Phase IV (KMG-IV): sequencing the most valuable type-strain genomes for metagenomic binning, comparative biology and taxonomic classification.</title>
        <authorList>
            <person name="Goeker M."/>
        </authorList>
    </citation>
    <scope>NUCLEOTIDE SEQUENCE [LARGE SCALE GENOMIC DNA]</scope>
    <source>
        <strain evidence="2 3">DSM 12027</strain>
    </source>
</reference>
<keyword evidence="3" id="KW-1185">Reference proteome</keyword>
<comment type="caution">
    <text evidence="2">The sequence shown here is derived from an EMBL/GenBank/DDBJ whole genome shotgun (WGS) entry which is preliminary data.</text>
</comment>
<evidence type="ECO:0000259" key="1">
    <source>
        <dbReference type="Pfam" id="PF01610"/>
    </source>
</evidence>
<sequence length="480" mass="54440">MTLLVHTRRFRCLNPACDCVTFAERWPDWLEPHAQRTCRLAQRQSQIALRVGGEGGHRLLQLLGEVTSADTLLRLLRRLPLPSFTTPRVLGVDDFCFRRRKTYGTILIDLERHQVVDLLPDREAATLAQWLQDHPGVEVISRDRSGDYARGAASGAPDAQQIADRFHLFGNIREAVETWLRHHRDQLRESPNPVPTSLVSLPERPLARPAAQPRRTTTRGRLRIVVARRAERAQRYEQVARLFAAGHTFSAIAREVGLARSTVTEWLRREGFPRRQTPPSSLTRYAPLIRASMAQREWTVTQIFDALVQQGYEGAFSGVSAYVTWLREGHEPPATADQPGLTPVREKRLGVREVSWLFTLDPDRLTPEMTRRRSLLVDRWPQGQATYALIQQLTSLLRQAPTSGSALLASWIQTALDSSMAEIQRLGRSFKKDFAAICGAIESPWSNGQTEGQVHRLKLIKRQMYGRANLDLLKCRVLLA</sequence>
<dbReference type="PANTHER" id="PTHR33498">
    <property type="entry name" value="TRANSPOSASE FOR INSERTION SEQUENCE ELEMENT IS1557"/>
    <property type="match status" value="1"/>
</dbReference>
<dbReference type="SUPFAM" id="SSF46689">
    <property type="entry name" value="Homeodomain-like"/>
    <property type="match status" value="1"/>
</dbReference>
<dbReference type="Pfam" id="PF01610">
    <property type="entry name" value="DDE_Tnp_ISL3"/>
    <property type="match status" value="2"/>
</dbReference>
<dbReference type="Proteomes" id="UP000629870">
    <property type="component" value="Unassembled WGS sequence"/>
</dbReference>
<evidence type="ECO:0000313" key="2">
    <source>
        <dbReference type="EMBL" id="MBB6017158.1"/>
    </source>
</evidence>
<accession>A0ABR6NSZ0</accession>
<dbReference type="InterPro" id="IPR009057">
    <property type="entry name" value="Homeodomain-like_sf"/>
</dbReference>